<organism evidence="1 2">
    <name type="scientific">Labilibaculum filiforme</name>
    <dbReference type="NCBI Taxonomy" id="1940526"/>
    <lineage>
        <taxon>Bacteria</taxon>
        <taxon>Pseudomonadati</taxon>
        <taxon>Bacteroidota</taxon>
        <taxon>Bacteroidia</taxon>
        <taxon>Marinilabiliales</taxon>
        <taxon>Marinifilaceae</taxon>
        <taxon>Labilibaculum</taxon>
    </lineage>
</organism>
<comment type="caution">
    <text evidence="1">The sequence shown here is derived from an EMBL/GenBank/DDBJ whole genome shotgun (WGS) entry which is preliminary data.</text>
</comment>
<reference evidence="1 2" key="1">
    <citation type="journal article" date="2017" name="Front. Microbiol.">
        <title>Labilibaculum manganireducens gen. nov., sp. nov. and Labilibaculum filiforme sp. nov., Novel Bacteroidetes Isolated from Subsurface Sediments of the Baltic Sea.</title>
        <authorList>
            <person name="Vandieken V."/>
            <person name="Marshall I.P."/>
            <person name="Niemann H."/>
            <person name="Engelen B."/>
            <person name="Cypionka H."/>
        </authorList>
    </citation>
    <scope>NUCLEOTIDE SEQUENCE [LARGE SCALE GENOMIC DNA]</scope>
    <source>
        <strain evidence="1 2">59.16B</strain>
    </source>
</reference>
<gene>
    <name evidence="1" type="ORF">BZG02_20000</name>
</gene>
<proteinExistence type="predicted"/>
<protein>
    <submittedName>
        <fullName evidence="1">Uncharacterized protein</fullName>
    </submittedName>
</protein>
<evidence type="ECO:0000313" key="1">
    <source>
        <dbReference type="EMBL" id="PKQ60284.1"/>
    </source>
</evidence>
<name>A0A2N3HQE5_9BACT</name>
<dbReference type="AlphaFoldDB" id="A0A2N3HQE5"/>
<sequence length="137" mass="16195">MRKLKKLFNNLYSFDKYFLEIFYRLKDKTCSKRILLLNFLIKKKSQCLNTEYLDEFGKAFHALAKNKRCLRLGMKYLLLFRILSPLINKALARIIYKRNFLLFNECIGYGKLVVLDAGLNACRARSSLCVKGMEYKN</sequence>
<evidence type="ECO:0000313" key="2">
    <source>
        <dbReference type="Proteomes" id="UP000233535"/>
    </source>
</evidence>
<dbReference type="EMBL" id="MVDD01000030">
    <property type="protein sequence ID" value="PKQ60284.1"/>
    <property type="molecule type" value="Genomic_DNA"/>
</dbReference>
<accession>A0A2N3HQE5</accession>
<dbReference type="Proteomes" id="UP000233535">
    <property type="component" value="Unassembled WGS sequence"/>
</dbReference>
<keyword evidence="2" id="KW-1185">Reference proteome</keyword>
<dbReference type="RefSeq" id="WP_101263531.1">
    <property type="nucleotide sequence ID" value="NZ_MVDD01000030.1"/>
</dbReference>